<dbReference type="InterPro" id="IPR036866">
    <property type="entry name" value="RibonucZ/Hydroxyglut_hydro"/>
</dbReference>
<protein>
    <submittedName>
        <fullName evidence="6">MBL fold metallo-hydrolase</fullName>
    </submittedName>
</protein>
<gene>
    <name evidence="6" type="ORF">GCM10009564_49190</name>
</gene>
<dbReference type="SMART" id="SM00849">
    <property type="entry name" value="Lactamase_B"/>
    <property type="match status" value="1"/>
</dbReference>
<accession>A0ABN1T5Q3</accession>
<dbReference type="Gene3D" id="3.60.15.10">
    <property type="entry name" value="Ribonuclease Z/Hydroxyacylglutathione hydrolase-like"/>
    <property type="match status" value="1"/>
</dbReference>
<evidence type="ECO:0000256" key="4">
    <source>
        <dbReference type="ARBA" id="ARBA00022833"/>
    </source>
</evidence>
<organism evidence="6 7">
    <name type="scientific">Streptomyces thermogriseus</name>
    <dbReference type="NCBI Taxonomy" id="75292"/>
    <lineage>
        <taxon>Bacteria</taxon>
        <taxon>Bacillati</taxon>
        <taxon>Actinomycetota</taxon>
        <taxon>Actinomycetes</taxon>
        <taxon>Kitasatosporales</taxon>
        <taxon>Streptomycetaceae</taxon>
        <taxon>Streptomyces</taxon>
    </lineage>
</organism>
<dbReference type="CDD" id="cd07742">
    <property type="entry name" value="metallo-hydrolase-like_MBL-fold"/>
    <property type="match status" value="1"/>
</dbReference>
<keyword evidence="2" id="KW-0479">Metal-binding</keyword>
<evidence type="ECO:0000256" key="3">
    <source>
        <dbReference type="ARBA" id="ARBA00022801"/>
    </source>
</evidence>
<keyword evidence="3" id="KW-0378">Hydrolase</keyword>
<dbReference type="RefSeq" id="WP_086792769.1">
    <property type="nucleotide sequence ID" value="NZ_BAAAHU010000069.1"/>
</dbReference>
<evidence type="ECO:0000313" key="7">
    <source>
        <dbReference type="Proteomes" id="UP001501072"/>
    </source>
</evidence>
<comment type="caution">
    <text evidence="6">The sequence shown here is derived from an EMBL/GenBank/DDBJ whole genome shotgun (WGS) entry which is preliminary data.</text>
</comment>
<evidence type="ECO:0000256" key="1">
    <source>
        <dbReference type="ARBA" id="ARBA00007749"/>
    </source>
</evidence>
<evidence type="ECO:0000259" key="5">
    <source>
        <dbReference type="SMART" id="SM00849"/>
    </source>
</evidence>
<evidence type="ECO:0000313" key="6">
    <source>
        <dbReference type="EMBL" id="GAA1015771.1"/>
    </source>
</evidence>
<dbReference type="EMBL" id="BAAAHU010000069">
    <property type="protein sequence ID" value="GAA1015771.1"/>
    <property type="molecule type" value="Genomic_DNA"/>
</dbReference>
<dbReference type="InterPro" id="IPR001279">
    <property type="entry name" value="Metallo-B-lactamas"/>
</dbReference>
<name>A0ABN1T5Q3_9ACTN</name>
<feature type="domain" description="Metallo-beta-lactamase" evidence="5">
    <location>
        <begin position="39"/>
        <end position="277"/>
    </location>
</feature>
<dbReference type="SUPFAM" id="SSF56281">
    <property type="entry name" value="Metallo-hydrolase/oxidoreductase"/>
    <property type="match status" value="1"/>
</dbReference>
<dbReference type="PANTHER" id="PTHR42978:SF3">
    <property type="entry name" value="BLR3078 PROTEIN"/>
    <property type="match status" value="1"/>
</dbReference>
<keyword evidence="7" id="KW-1185">Reference proteome</keyword>
<proteinExistence type="inferred from homology"/>
<evidence type="ECO:0000256" key="2">
    <source>
        <dbReference type="ARBA" id="ARBA00022723"/>
    </source>
</evidence>
<dbReference type="Proteomes" id="UP001501072">
    <property type="component" value="Unassembled WGS sequence"/>
</dbReference>
<keyword evidence="4" id="KW-0862">Zinc</keyword>
<dbReference type="Pfam" id="PF00753">
    <property type="entry name" value="Lactamase_B"/>
    <property type="match status" value="1"/>
</dbReference>
<sequence length="294" mass="32155">MRIHHLNCGSLRKIPPLREDSPACAAHAGDHEPAAVPAVCHCLLIETDSDGLVLVDTGLGTADLQHPDRSLGADWVAYAQPALDPGESALRQVVRLGYAPQDVRHIVLTHLHRDHTGGLPDFPHARVHVHPDEYRAVTDPTAAHHRHSLDLFMPAHRAHSPLLVPARVEERMEWFGFSGVARPQGPACELLLVPLPGHSAGHAGVAVRDGDGRWLLHAGDAYMYHGELEHTPPLPHPVFEPVQQGAQTDAAARVATRDRLRALRRDHPDEVTVFSAHDPWEFARLAAFTGCGCR</sequence>
<dbReference type="InterPro" id="IPR051013">
    <property type="entry name" value="MBL_superfamily_lactonases"/>
</dbReference>
<comment type="similarity">
    <text evidence="1">Belongs to the metallo-beta-lactamase superfamily.</text>
</comment>
<dbReference type="PANTHER" id="PTHR42978">
    <property type="entry name" value="QUORUM-QUENCHING LACTONASE YTNP-RELATED-RELATED"/>
    <property type="match status" value="1"/>
</dbReference>
<reference evidence="6 7" key="1">
    <citation type="journal article" date="2019" name="Int. J. Syst. Evol. Microbiol.">
        <title>The Global Catalogue of Microorganisms (GCM) 10K type strain sequencing project: providing services to taxonomists for standard genome sequencing and annotation.</title>
        <authorList>
            <consortium name="The Broad Institute Genomics Platform"/>
            <consortium name="The Broad Institute Genome Sequencing Center for Infectious Disease"/>
            <person name="Wu L."/>
            <person name="Ma J."/>
        </authorList>
    </citation>
    <scope>NUCLEOTIDE SEQUENCE [LARGE SCALE GENOMIC DNA]</scope>
    <source>
        <strain evidence="6 7">JCM 11269</strain>
    </source>
</reference>